<dbReference type="NCBIfam" id="NF000595">
    <property type="entry name" value="PRK00015.1-3"/>
    <property type="match status" value="1"/>
</dbReference>
<evidence type="ECO:0000313" key="19">
    <source>
        <dbReference type="Proteomes" id="UP000245624"/>
    </source>
</evidence>
<dbReference type="GO" id="GO:0006298">
    <property type="term" value="P:mismatch repair"/>
    <property type="evidence" value="ECO:0007669"/>
    <property type="project" value="TreeGrafter"/>
</dbReference>
<evidence type="ECO:0000256" key="15">
    <source>
        <dbReference type="PROSITE-ProRule" id="PRU01319"/>
    </source>
</evidence>
<keyword evidence="12 14" id="KW-0378">Hydrolase</keyword>
<dbReference type="AlphaFoldDB" id="A0A317L069"/>
<proteinExistence type="inferred from homology"/>
<dbReference type="NCBIfam" id="NF000594">
    <property type="entry name" value="PRK00015.1-1"/>
    <property type="match status" value="1"/>
</dbReference>
<evidence type="ECO:0000256" key="10">
    <source>
        <dbReference type="ARBA" id="ARBA00022723"/>
    </source>
</evidence>
<evidence type="ECO:0000256" key="6">
    <source>
        <dbReference type="ARBA" id="ARBA00012180"/>
    </source>
</evidence>
<evidence type="ECO:0000256" key="8">
    <source>
        <dbReference type="ARBA" id="ARBA00022490"/>
    </source>
</evidence>
<keyword evidence="8 14" id="KW-0963">Cytoplasm</keyword>
<comment type="cofactor">
    <cofactor evidence="14 15">
        <name>Mn(2+)</name>
        <dbReference type="ChEBI" id="CHEBI:29035"/>
    </cofactor>
    <cofactor evidence="14 15">
        <name>Mg(2+)</name>
        <dbReference type="ChEBI" id="CHEBI:18420"/>
    </cofactor>
    <text evidence="14 15">Manganese or magnesium. Binds 1 divalent metal ion per monomer in the absence of substrate. May bind a second metal ion after substrate binding.</text>
</comment>
<dbReference type="CDD" id="cd07182">
    <property type="entry name" value="RNase_HII_bacteria_HII_like"/>
    <property type="match status" value="1"/>
</dbReference>
<keyword evidence="13 14" id="KW-0464">Manganese</keyword>
<comment type="function">
    <text evidence="3 14 16">Endonuclease that specifically degrades the RNA of RNA-DNA hybrids.</text>
</comment>
<comment type="subcellular location">
    <subcellularLocation>
        <location evidence="4 14">Cytoplasm</location>
    </subcellularLocation>
</comment>
<evidence type="ECO:0000256" key="14">
    <source>
        <dbReference type="HAMAP-Rule" id="MF_00052"/>
    </source>
</evidence>
<dbReference type="GO" id="GO:0032299">
    <property type="term" value="C:ribonuclease H2 complex"/>
    <property type="evidence" value="ECO:0007669"/>
    <property type="project" value="TreeGrafter"/>
</dbReference>
<feature type="binding site" evidence="14 15">
    <location>
        <position position="170"/>
    </location>
    <ligand>
        <name>a divalent metal cation</name>
        <dbReference type="ChEBI" id="CHEBI:60240"/>
    </ligand>
</feature>
<dbReference type="HAMAP" id="MF_00052_B">
    <property type="entry name" value="RNase_HII_B"/>
    <property type="match status" value="1"/>
</dbReference>
<evidence type="ECO:0000259" key="17">
    <source>
        <dbReference type="PROSITE" id="PS51975"/>
    </source>
</evidence>
<evidence type="ECO:0000256" key="13">
    <source>
        <dbReference type="ARBA" id="ARBA00023211"/>
    </source>
</evidence>
<evidence type="ECO:0000256" key="1">
    <source>
        <dbReference type="ARBA" id="ARBA00000077"/>
    </source>
</evidence>
<keyword evidence="19" id="KW-1185">Reference proteome</keyword>
<dbReference type="InterPro" id="IPR022898">
    <property type="entry name" value="RNase_HII"/>
</dbReference>
<dbReference type="InterPro" id="IPR001352">
    <property type="entry name" value="RNase_HII/HIII"/>
</dbReference>
<dbReference type="SUPFAM" id="SSF53098">
    <property type="entry name" value="Ribonuclease H-like"/>
    <property type="match status" value="1"/>
</dbReference>
<keyword evidence="9 14" id="KW-0540">Nuclease</keyword>
<dbReference type="PANTHER" id="PTHR10954">
    <property type="entry name" value="RIBONUCLEASE H2 SUBUNIT A"/>
    <property type="match status" value="1"/>
</dbReference>
<keyword evidence="10 14" id="KW-0479">Metal-binding</keyword>
<dbReference type="EMBL" id="QGTD01000008">
    <property type="protein sequence ID" value="PWU68886.1"/>
    <property type="molecule type" value="Genomic_DNA"/>
</dbReference>
<comment type="caution">
    <text evidence="18">The sequence shown here is derived from an EMBL/GenBank/DDBJ whole genome shotgun (WGS) entry which is preliminary data.</text>
</comment>
<dbReference type="EC" id="3.1.26.4" evidence="6 14"/>
<feature type="binding site" evidence="14 15">
    <location>
        <position position="79"/>
    </location>
    <ligand>
        <name>a divalent metal cation</name>
        <dbReference type="ChEBI" id="CHEBI:60240"/>
    </ligand>
</feature>
<reference evidence="18 19" key="1">
    <citation type="submission" date="2018-05" db="EMBL/GenBank/DDBJ databases">
        <title>Genomic analysis of Gracilibacillus dipsosauri DD1 reveals novel features of a salt-tolerant amylase.</title>
        <authorList>
            <person name="Deutch C.E."/>
            <person name="Yang S."/>
        </authorList>
    </citation>
    <scope>NUCLEOTIDE SEQUENCE [LARGE SCALE GENOMIC DNA]</scope>
    <source>
        <strain evidence="18 19">DD1</strain>
    </source>
</reference>
<feature type="domain" description="RNase H type-2" evidence="17">
    <location>
        <begin position="72"/>
        <end position="254"/>
    </location>
</feature>
<comment type="cofactor">
    <cofactor evidence="2">
        <name>Mg(2+)</name>
        <dbReference type="ChEBI" id="CHEBI:18420"/>
    </cofactor>
</comment>
<dbReference type="GO" id="GO:0030145">
    <property type="term" value="F:manganese ion binding"/>
    <property type="evidence" value="ECO:0007669"/>
    <property type="project" value="UniProtKB-UniRule"/>
</dbReference>
<evidence type="ECO:0000256" key="3">
    <source>
        <dbReference type="ARBA" id="ARBA00004065"/>
    </source>
</evidence>
<comment type="similarity">
    <text evidence="5 14 16">Belongs to the RNase HII family.</text>
</comment>
<evidence type="ECO:0000256" key="5">
    <source>
        <dbReference type="ARBA" id="ARBA00007383"/>
    </source>
</evidence>
<dbReference type="Gene3D" id="3.30.420.10">
    <property type="entry name" value="Ribonuclease H-like superfamily/Ribonuclease H"/>
    <property type="match status" value="1"/>
</dbReference>
<dbReference type="InterPro" id="IPR036397">
    <property type="entry name" value="RNaseH_sf"/>
</dbReference>
<evidence type="ECO:0000256" key="4">
    <source>
        <dbReference type="ARBA" id="ARBA00004496"/>
    </source>
</evidence>
<dbReference type="GO" id="GO:0004523">
    <property type="term" value="F:RNA-DNA hybrid ribonuclease activity"/>
    <property type="evidence" value="ECO:0007669"/>
    <property type="project" value="UniProtKB-UniRule"/>
</dbReference>
<accession>A0A317L069</accession>
<evidence type="ECO:0000256" key="16">
    <source>
        <dbReference type="RuleBase" id="RU003515"/>
    </source>
</evidence>
<dbReference type="FunFam" id="3.30.420.10:FF:000006">
    <property type="entry name" value="Ribonuclease HII"/>
    <property type="match status" value="1"/>
</dbReference>
<evidence type="ECO:0000256" key="2">
    <source>
        <dbReference type="ARBA" id="ARBA00001946"/>
    </source>
</evidence>
<dbReference type="PROSITE" id="PS51975">
    <property type="entry name" value="RNASE_H_2"/>
    <property type="match status" value="1"/>
</dbReference>
<evidence type="ECO:0000256" key="12">
    <source>
        <dbReference type="ARBA" id="ARBA00022801"/>
    </source>
</evidence>
<dbReference type="GO" id="GO:0043137">
    <property type="term" value="P:DNA replication, removal of RNA primer"/>
    <property type="evidence" value="ECO:0007669"/>
    <property type="project" value="TreeGrafter"/>
</dbReference>
<gene>
    <name evidence="14" type="primary">rnhB</name>
    <name evidence="18" type="ORF">DLJ74_10760</name>
</gene>
<dbReference type="GO" id="GO:0003723">
    <property type="term" value="F:RNA binding"/>
    <property type="evidence" value="ECO:0007669"/>
    <property type="project" value="UniProtKB-UniRule"/>
</dbReference>
<sequence>MDTKWTVQKVKDYLFNSECSAEIIEEFRQDHRKGVQKLLVQYDRKQAQIAKAIRHFEHMSSYEKKHWEKGKLHIVGIDEVGRGPLAGPVVAAAVILPKEFQLIGIDDSKKLSKEKREEFYEHIIEQSLDYNIGIIEPSEIDQINIFQATKKAMRLALNGLSKDIEHILIDAMQLEGLAYPSDSIIKGDQKSISIAAASIVAKVTRDRLMEELHLSHPHYDFHKNSGYGTRAHIEAIKKYGLTKHHRRSFLKSLT</sequence>
<dbReference type="GO" id="GO:0005737">
    <property type="term" value="C:cytoplasm"/>
    <property type="evidence" value="ECO:0007669"/>
    <property type="project" value="UniProtKB-SubCell"/>
</dbReference>
<protein>
    <recommendedName>
        <fullName evidence="7 14">Ribonuclease HII</fullName>
        <shortName evidence="14">RNase HII</shortName>
        <ecNumber evidence="6 14">3.1.26.4</ecNumber>
    </recommendedName>
</protein>
<comment type="catalytic activity">
    <reaction evidence="1 14 15 16">
        <text>Endonucleolytic cleavage to 5'-phosphomonoester.</text>
        <dbReference type="EC" id="3.1.26.4"/>
    </reaction>
</comment>
<evidence type="ECO:0000256" key="9">
    <source>
        <dbReference type="ARBA" id="ARBA00022722"/>
    </source>
</evidence>
<evidence type="ECO:0000256" key="11">
    <source>
        <dbReference type="ARBA" id="ARBA00022759"/>
    </source>
</evidence>
<evidence type="ECO:0000256" key="7">
    <source>
        <dbReference type="ARBA" id="ARBA00019179"/>
    </source>
</evidence>
<dbReference type="InterPro" id="IPR012337">
    <property type="entry name" value="RNaseH-like_sf"/>
</dbReference>
<dbReference type="PANTHER" id="PTHR10954:SF18">
    <property type="entry name" value="RIBONUCLEASE HII"/>
    <property type="match status" value="1"/>
</dbReference>
<name>A0A317L069_9BACI</name>
<dbReference type="Pfam" id="PF01351">
    <property type="entry name" value="RNase_HII"/>
    <property type="match status" value="1"/>
</dbReference>
<keyword evidence="11 14" id="KW-0255">Endonuclease</keyword>
<feature type="binding site" evidence="14 15">
    <location>
        <position position="78"/>
    </location>
    <ligand>
        <name>a divalent metal cation</name>
        <dbReference type="ChEBI" id="CHEBI:60240"/>
    </ligand>
</feature>
<evidence type="ECO:0000313" key="18">
    <source>
        <dbReference type="EMBL" id="PWU68886.1"/>
    </source>
</evidence>
<dbReference type="Proteomes" id="UP000245624">
    <property type="component" value="Unassembled WGS sequence"/>
</dbReference>
<dbReference type="OrthoDB" id="9803420at2"/>
<organism evidence="18 19">
    <name type="scientific">Gracilibacillus dipsosauri</name>
    <dbReference type="NCBI Taxonomy" id="178340"/>
    <lineage>
        <taxon>Bacteria</taxon>
        <taxon>Bacillati</taxon>
        <taxon>Bacillota</taxon>
        <taxon>Bacilli</taxon>
        <taxon>Bacillales</taxon>
        <taxon>Bacillaceae</taxon>
        <taxon>Gracilibacillus</taxon>
    </lineage>
</organism>
<dbReference type="InterPro" id="IPR024567">
    <property type="entry name" value="RNase_HII/HIII_dom"/>
</dbReference>